<dbReference type="PANTHER" id="PTHR31901">
    <property type="entry name" value="GH3 DOMAIN-CONTAINING PROTEIN"/>
    <property type="match status" value="1"/>
</dbReference>
<comment type="caution">
    <text evidence="5">The sequence shown here is derived from an EMBL/GenBank/DDBJ whole genome shotgun (WGS) entry which is preliminary data.</text>
</comment>
<keyword evidence="2" id="KW-0436">Ligase</keyword>
<reference evidence="5" key="1">
    <citation type="submission" date="2020-01" db="EMBL/GenBank/DDBJ databases">
        <authorList>
            <person name="Mishra B."/>
        </authorList>
    </citation>
    <scope>NUCLEOTIDE SEQUENCE [LARGE SCALE GENOMIC DNA]</scope>
</reference>
<protein>
    <submittedName>
        <fullName evidence="5">Uncharacterized protein</fullName>
    </submittedName>
</protein>
<evidence type="ECO:0000313" key="6">
    <source>
        <dbReference type="Proteomes" id="UP000467841"/>
    </source>
</evidence>
<sequence>MTTLNSKLMDLEELTLNAKQIQDDMLEEILRVNANTEYLRRFLHGSSDKKLFQKNVPLVSYEDVKPYIERVANGEPSHVISGEPITYFSLSSGTSGGKLKFFPTNNKYFENLAFIQALCSAIISKYIDGIKEGKVIKFMNTRPLSTTPSGLHAAPAFTGFLRSDCFKNRPSKCYTSPDEVILCFEDKQSMFCHLLCGLVQRATVVSMSAIFAFTLVQAIRFLETHWKELCANIRSGHVSDWITDLSCRESVSAILGGTNLELADVIEKECIHKSWEGIITRLWPNIKFIESISTGQMSQYVPILEFYSNKLPLISPLYGASEALFGVNVDPLCNPQDVSYTFIPTMSYFEFVPVDEGNNDEIVDLVDVKRGCSYEILVTNRFGLYRYRMGDILEVTGFYNSAPKFRFVRRKNVVLSVHVEATTEEDLVKALSRASHVIESSGLMLMGFTCYSDVSTVPGHYVIYWELKSRKTNGIVQLDNKVMVECCCVVEESFDIIYRRLRNRYDSIGALEIRVVDQGTFDSLMEYFISKGASSSQYKTPLCVNSPEVLSILEEKVVARFFSDKPPPLGYKHGNIGITMMHKNN</sequence>
<dbReference type="EMBL" id="CACVBM020000666">
    <property type="protein sequence ID" value="CAA7022024.1"/>
    <property type="molecule type" value="Genomic_DNA"/>
</dbReference>
<dbReference type="GO" id="GO:0016881">
    <property type="term" value="F:acid-amino acid ligase activity"/>
    <property type="evidence" value="ECO:0007669"/>
    <property type="project" value="TreeGrafter"/>
</dbReference>
<evidence type="ECO:0000259" key="3">
    <source>
        <dbReference type="Pfam" id="PF23571"/>
    </source>
</evidence>
<feature type="domain" description="GH3 middle" evidence="3">
    <location>
        <begin position="340"/>
        <end position="410"/>
    </location>
</feature>
<dbReference type="InterPro" id="IPR055377">
    <property type="entry name" value="GH3_M"/>
</dbReference>
<evidence type="ECO:0000256" key="1">
    <source>
        <dbReference type="ARBA" id="ARBA00008068"/>
    </source>
</evidence>
<keyword evidence="6" id="KW-1185">Reference proteome</keyword>
<evidence type="ECO:0000259" key="4">
    <source>
        <dbReference type="Pfam" id="PF23572"/>
    </source>
</evidence>
<gene>
    <name evidence="5" type="ORF">MERR_LOCUS9259</name>
</gene>
<accession>A0A6D2I0H4</accession>
<comment type="similarity">
    <text evidence="1">Belongs to the IAA-amido conjugating enzyme family.</text>
</comment>
<dbReference type="GO" id="GO:0005737">
    <property type="term" value="C:cytoplasm"/>
    <property type="evidence" value="ECO:0007669"/>
    <property type="project" value="TreeGrafter"/>
</dbReference>
<dbReference type="OrthoDB" id="10004661at2759"/>
<dbReference type="Pfam" id="PF03321">
    <property type="entry name" value="GH3"/>
    <property type="match status" value="1"/>
</dbReference>
<dbReference type="Proteomes" id="UP000467841">
    <property type="component" value="Unassembled WGS sequence"/>
</dbReference>
<dbReference type="InterPro" id="IPR055378">
    <property type="entry name" value="GH3_C"/>
</dbReference>
<dbReference type="Pfam" id="PF23571">
    <property type="entry name" value="GH3_M"/>
    <property type="match status" value="1"/>
</dbReference>
<dbReference type="Pfam" id="PF23572">
    <property type="entry name" value="GH3_C"/>
    <property type="match status" value="1"/>
</dbReference>
<dbReference type="PANTHER" id="PTHR31901:SF52">
    <property type="entry name" value="AUXIN-RESPONSIVE GH3 FAMILY PROTEIN"/>
    <property type="match status" value="1"/>
</dbReference>
<dbReference type="AlphaFoldDB" id="A0A6D2I0H4"/>
<evidence type="ECO:0000313" key="5">
    <source>
        <dbReference type="EMBL" id="CAA7022024.1"/>
    </source>
</evidence>
<organism evidence="5 6">
    <name type="scientific">Microthlaspi erraticum</name>
    <dbReference type="NCBI Taxonomy" id="1685480"/>
    <lineage>
        <taxon>Eukaryota</taxon>
        <taxon>Viridiplantae</taxon>
        <taxon>Streptophyta</taxon>
        <taxon>Embryophyta</taxon>
        <taxon>Tracheophyta</taxon>
        <taxon>Spermatophyta</taxon>
        <taxon>Magnoliopsida</taxon>
        <taxon>eudicotyledons</taxon>
        <taxon>Gunneridae</taxon>
        <taxon>Pentapetalae</taxon>
        <taxon>rosids</taxon>
        <taxon>malvids</taxon>
        <taxon>Brassicales</taxon>
        <taxon>Brassicaceae</taxon>
        <taxon>Coluteocarpeae</taxon>
        <taxon>Microthlaspi</taxon>
    </lineage>
</organism>
<name>A0A6D2I0H4_9BRAS</name>
<dbReference type="InterPro" id="IPR004993">
    <property type="entry name" value="GH3"/>
</dbReference>
<proteinExistence type="inferred from homology"/>
<feature type="domain" description="GH3 C-terminal" evidence="4">
    <location>
        <begin position="425"/>
        <end position="548"/>
    </location>
</feature>
<evidence type="ECO:0000256" key="2">
    <source>
        <dbReference type="ARBA" id="ARBA00022598"/>
    </source>
</evidence>